<feature type="domain" description="WYL" evidence="1">
    <location>
        <begin position="150"/>
        <end position="217"/>
    </location>
</feature>
<accession>A0A512AQ84</accession>
<evidence type="ECO:0000313" key="4">
    <source>
        <dbReference type="Proteomes" id="UP000321464"/>
    </source>
</evidence>
<feature type="domain" description="WCX" evidence="2">
    <location>
        <begin position="246"/>
        <end position="318"/>
    </location>
</feature>
<dbReference type="InterPro" id="IPR051534">
    <property type="entry name" value="CBASS_pafABC_assoc_protein"/>
</dbReference>
<name>A0A512AQ84_9SPHN</name>
<dbReference type="InterPro" id="IPR026881">
    <property type="entry name" value="WYL_dom"/>
</dbReference>
<dbReference type="PANTHER" id="PTHR34580">
    <property type="match status" value="1"/>
</dbReference>
<dbReference type="InterPro" id="IPR057727">
    <property type="entry name" value="WCX_dom"/>
</dbReference>
<organism evidence="3 4">
    <name type="scientific">Novosphingobium sediminis</name>
    <dbReference type="NCBI Taxonomy" id="707214"/>
    <lineage>
        <taxon>Bacteria</taxon>
        <taxon>Pseudomonadati</taxon>
        <taxon>Pseudomonadota</taxon>
        <taxon>Alphaproteobacteria</taxon>
        <taxon>Sphingomonadales</taxon>
        <taxon>Sphingomonadaceae</taxon>
        <taxon>Novosphingobium</taxon>
    </lineage>
</organism>
<evidence type="ECO:0000259" key="2">
    <source>
        <dbReference type="Pfam" id="PF25583"/>
    </source>
</evidence>
<dbReference type="RefSeq" id="WP_147161182.1">
    <property type="nucleotide sequence ID" value="NZ_BJYR01000028.1"/>
</dbReference>
<dbReference type="PANTHER" id="PTHR34580:SF1">
    <property type="entry name" value="PROTEIN PAFC"/>
    <property type="match status" value="1"/>
</dbReference>
<keyword evidence="4" id="KW-1185">Reference proteome</keyword>
<dbReference type="Gene3D" id="1.10.10.10">
    <property type="entry name" value="Winged helix-like DNA-binding domain superfamily/Winged helix DNA-binding domain"/>
    <property type="match status" value="1"/>
</dbReference>
<dbReference type="Proteomes" id="UP000321464">
    <property type="component" value="Unassembled WGS sequence"/>
</dbReference>
<dbReference type="AlphaFoldDB" id="A0A512AQ84"/>
<dbReference type="InterPro" id="IPR036388">
    <property type="entry name" value="WH-like_DNA-bd_sf"/>
</dbReference>
<evidence type="ECO:0000313" key="3">
    <source>
        <dbReference type="EMBL" id="GEO01869.1"/>
    </source>
</evidence>
<dbReference type="Pfam" id="PF25583">
    <property type="entry name" value="WCX"/>
    <property type="match status" value="1"/>
</dbReference>
<protein>
    <submittedName>
        <fullName evidence="3">DNA-binding transcriptional regulator</fullName>
    </submittedName>
</protein>
<gene>
    <name evidence="3" type="ORF">NSE01_37010</name>
</gene>
<evidence type="ECO:0000259" key="1">
    <source>
        <dbReference type="Pfam" id="PF13280"/>
    </source>
</evidence>
<dbReference type="GO" id="GO:0003677">
    <property type="term" value="F:DNA binding"/>
    <property type="evidence" value="ECO:0007669"/>
    <property type="project" value="UniProtKB-KW"/>
</dbReference>
<sequence>MNARMEKLDRAIRLIHLLCESAEGLTLDEMARELDVNRRTAERMRNVIALHFDLEDVADGRSKRFRIREGLRRVYTRPSAAEIAALQAEVAAQRREKAPQADLLDSLLTKVRSAFDMRERSRIEPDLDALARLQRARVVAGPAVVAAPHVLVAVQQAIIAGTAIEFDYLAEGAVAPKWRRVVPYGLLHGPVTYLVGKMPGRDLDPVHYRLDRMENPRLGNEPCAPPEDWDLDDWLAHSFGIWREDDHDVVLRVLPSAVPRARAWRFHPAQVLEEDGDELLVRFRAGGLREIAEHLFTWGGDVRIEAPEELRSVMRERVLLAWATT</sequence>
<dbReference type="OrthoDB" id="7626446at2"/>
<dbReference type="PROSITE" id="PS52050">
    <property type="entry name" value="WYL"/>
    <property type="match status" value="1"/>
</dbReference>
<dbReference type="EMBL" id="BJYR01000028">
    <property type="protein sequence ID" value="GEO01869.1"/>
    <property type="molecule type" value="Genomic_DNA"/>
</dbReference>
<dbReference type="Pfam" id="PF13280">
    <property type="entry name" value="WYL"/>
    <property type="match status" value="1"/>
</dbReference>
<reference evidence="3 4" key="1">
    <citation type="submission" date="2019-07" db="EMBL/GenBank/DDBJ databases">
        <title>Whole genome shotgun sequence of Novosphingobium sediminis NBRC 106119.</title>
        <authorList>
            <person name="Hosoyama A."/>
            <person name="Uohara A."/>
            <person name="Ohji S."/>
            <person name="Ichikawa N."/>
        </authorList>
    </citation>
    <scope>NUCLEOTIDE SEQUENCE [LARGE SCALE GENOMIC DNA]</scope>
    <source>
        <strain evidence="3 4">NBRC 106119</strain>
    </source>
</reference>
<keyword evidence="3" id="KW-0238">DNA-binding</keyword>
<comment type="caution">
    <text evidence="3">The sequence shown here is derived from an EMBL/GenBank/DDBJ whole genome shotgun (WGS) entry which is preliminary data.</text>
</comment>
<proteinExistence type="predicted"/>